<keyword evidence="3" id="KW-1185">Reference proteome</keyword>
<organism evidence="2 3">
    <name type="scientific">Hufsiella ginkgonis</name>
    <dbReference type="NCBI Taxonomy" id="2695274"/>
    <lineage>
        <taxon>Bacteria</taxon>
        <taxon>Pseudomonadati</taxon>
        <taxon>Bacteroidota</taxon>
        <taxon>Sphingobacteriia</taxon>
        <taxon>Sphingobacteriales</taxon>
        <taxon>Sphingobacteriaceae</taxon>
        <taxon>Hufsiella</taxon>
    </lineage>
</organism>
<dbReference type="RefSeq" id="WP_160906523.1">
    <property type="nucleotide sequence ID" value="NZ_WVHS01000002.1"/>
</dbReference>
<evidence type="ECO:0000313" key="2">
    <source>
        <dbReference type="EMBL" id="MXV15534.1"/>
    </source>
</evidence>
<sequence>MKKIILSALAFVFATAAFAQEKIKEGTIIYTVEYQLPDAMKPYASFFPREATVYFKGDSAKSVQVSTRSTTSVITDINASFMRLLLEAGVKKVYVSFTPAQQEEGLMALPEYAYTAGTETKTIGGYKALKYDQKNKKTGVSSEAWFTKDVSVVQNSLTAQIDESLGLPLVFTAAQANGLTIKVTFKELKAGPVAAGTFSTPKDFQSIAIQDLTKIMTGG</sequence>
<dbReference type="AlphaFoldDB" id="A0A7K1XWZ5"/>
<proteinExistence type="predicted"/>
<evidence type="ECO:0008006" key="4">
    <source>
        <dbReference type="Google" id="ProtNLM"/>
    </source>
</evidence>
<evidence type="ECO:0000313" key="3">
    <source>
        <dbReference type="Proteomes" id="UP000451233"/>
    </source>
</evidence>
<dbReference type="Proteomes" id="UP000451233">
    <property type="component" value="Unassembled WGS sequence"/>
</dbReference>
<feature type="signal peptide" evidence="1">
    <location>
        <begin position="1"/>
        <end position="19"/>
    </location>
</feature>
<comment type="caution">
    <text evidence="2">The sequence shown here is derived from an EMBL/GenBank/DDBJ whole genome shotgun (WGS) entry which is preliminary data.</text>
</comment>
<gene>
    <name evidence="2" type="ORF">GS398_09480</name>
</gene>
<protein>
    <recommendedName>
        <fullName evidence="4">DUF4412 domain-containing protein</fullName>
    </recommendedName>
</protein>
<keyword evidence="1" id="KW-0732">Signal</keyword>
<dbReference type="EMBL" id="WVHS01000002">
    <property type="protein sequence ID" value="MXV15534.1"/>
    <property type="molecule type" value="Genomic_DNA"/>
</dbReference>
<evidence type="ECO:0000256" key="1">
    <source>
        <dbReference type="SAM" id="SignalP"/>
    </source>
</evidence>
<accession>A0A7K1XWZ5</accession>
<reference evidence="2 3" key="1">
    <citation type="submission" date="2019-11" db="EMBL/GenBank/DDBJ databases">
        <title>Pedobacter sp. HMF7056 Genome sequencing and assembly.</title>
        <authorList>
            <person name="Kang H."/>
            <person name="Kim H."/>
            <person name="Joh K."/>
        </authorList>
    </citation>
    <scope>NUCLEOTIDE SEQUENCE [LARGE SCALE GENOMIC DNA]</scope>
    <source>
        <strain evidence="2 3">HMF7056</strain>
    </source>
</reference>
<name>A0A7K1XWZ5_9SPHI</name>
<feature type="chain" id="PRO_5029495311" description="DUF4412 domain-containing protein" evidence="1">
    <location>
        <begin position="20"/>
        <end position="219"/>
    </location>
</feature>